<name>A0A8J4PJW5_9MYCE</name>
<organism evidence="2 3">
    <name type="scientific">Polysphondylium violaceum</name>
    <dbReference type="NCBI Taxonomy" id="133409"/>
    <lineage>
        <taxon>Eukaryota</taxon>
        <taxon>Amoebozoa</taxon>
        <taxon>Evosea</taxon>
        <taxon>Eumycetozoa</taxon>
        <taxon>Dictyostelia</taxon>
        <taxon>Dictyosteliales</taxon>
        <taxon>Dictyosteliaceae</taxon>
        <taxon>Polysphondylium</taxon>
    </lineage>
</organism>
<evidence type="ECO:0000256" key="1">
    <source>
        <dbReference type="SAM" id="MobiDB-lite"/>
    </source>
</evidence>
<dbReference type="EMBL" id="AJWJ01001069">
    <property type="protein sequence ID" value="KAF2068302.1"/>
    <property type="molecule type" value="Genomic_DNA"/>
</dbReference>
<dbReference type="AlphaFoldDB" id="A0A8J4PJW5"/>
<protein>
    <submittedName>
        <fullName evidence="2">Uncharacterized protein</fullName>
    </submittedName>
</protein>
<comment type="caution">
    <text evidence="2">The sequence shown here is derived from an EMBL/GenBank/DDBJ whole genome shotgun (WGS) entry which is preliminary data.</text>
</comment>
<feature type="region of interest" description="Disordered" evidence="1">
    <location>
        <begin position="43"/>
        <end position="68"/>
    </location>
</feature>
<sequence>KKKLTSELRGKPYILKDGDVIAYLDVNDDPENSDRFAMAIGSDFKSHHKPNSPKTGNNGDPTFKKIRAPERELKIQLDDF</sequence>
<reference evidence="2" key="1">
    <citation type="submission" date="2020-01" db="EMBL/GenBank/DDBJ databases">
        <title>Development of genomics and gene disruption for Polysphondylium violaceum indicates a role for the polyketide synthase stlB in stalk morphogenesis.</title>
        <authorList>
            <person name="Narita B."/>
            <person name="Kawabe Y."/>
            <person name="Kin K."/>
            <person name="Saito T."/>
            <person name="Gibbs R."/>
            <person name="Kuspa A."/>
            <person name="Muzny D."/>
            <person name="Queller D."/>
            <person name="Richards S."/>
            <person name="Strassman J."/>
            <person name="Sucgang R."/>
            <person name="Worley K."/>
            <person name="Schaap P."/>
        </authorList>
    </citation>
    <scope>NUCLEOTIDE SEQUENCE</scope>
    <source>
        <strain evidence="2">QSvi11</strain>
    </source>
</reference>
<evidence type="ECO:0000313" key="2">
    <source>
        <dbReference type="EMBL" id="KAF2068302.1"/>
    </source>
</evidence>
<accession>A0A8J4PJW5</accession>
<dbReference type="Proteomes" id="UP000695562">
    <property type="component" value="Unassembled WGS sequence"/>
</dbReference>
<evidence type="ECO:0000313" key="3">
    <source>
        <dbReference type="Proteomes" id="UP000695562"/>
    </source>
</evidence>
<gene>
    <name evidence="2" type="ORF">CYY_010375</name>
</gene>
<feature type="non-terminal residue" evidence="2">
    <location>
        <position position="1"/>
    </location>
</feature>
<proteinExistence type="predicted"/>
<keyword evidence="3" id="KW-1185">Reference proteome</keyword>